<dbReference type="Proteomes" id="UP001525890">
    <property type="component" value="Unassembled WGS sequence"/>
</dbReference>
<dbReference type="EMBL" id="JAMXFF010000025">
    <property type="protein sequence ID" value="MCT7967947.1"/>
    <property type="molecule type" value="Genomic_DNA"/>
</dbReference>
<evidence type="ECO:0000313" key="3">
    <source>
        <dbReference type="Proteomes" id="UP001525890"/>
    </source>
</evidence>
<organism evidence="2 3">
    <name type="scientific">Laspinema palackyanum D2a</name>
    <dbReference type="NCBI Taxonomy" id="2953684"/>
    <lineage>
        <taxon>Bacteria</taxon>
        <taxon>Bacillati</taxon>
        <taxon>Cyanobacteriota</taxon>
        <taxon>Cyanophyceae</taxon>
        <taxon>Oscillatoriophycideae</taxon>
        <taxon>Oscillatoriales</taxon>
        <taxon>Laspinemataceae</taxon>
        <taxon>Laspinema</taxon>
        <taxon>Laspinema palackyanum</taxon>
    </lineage>
</organism>
<dbReference type="RefSeq" id="WP_368007500.1">
    <property type="nucleotide sequence ID" value="NZ_JAMXFF010000025.1"/>
</dbReference>
<dbReference type="Gene3D" id="3.40.30.10">
    <property type="entry name" value="Glutaredoxin"/>
    <property type="match status" value="1"/>
</dbReference>
<feature type="region of interest" description="Disordered" evidence="1">
    <location>
        <begin position="101"/>
        <end position="133"/>
    </location>
</feature>
<gene>
    <name evidence="2" type="primary">arsD</name>
    <name evidence="2" type="ORF">NG799_16670</name>
</gene>
<evidence type="ECO:0000256" key="1">
    <source>
        <dbReference type="SAM" id="MobiDB-lite"/>
    </source>
</evidence>
<sequence>MNTIEVFDPAMCCSTGVCGPDVDQKFVDFAANVDWGTGQGIKIQRYNLGQQPLEFANNPTVKSFLERSGADALPLILVEGEIALAGRYPTRDELARLAGVTPAPAASAPKQSSGCCGSAKSSSQSSSQKSSCC</sequence>
<name>A0ABT2MT89_9CYAN</name>
<accession>A0ABT2MT89</accession>
<dbReference type="NCBIfam" id="NF033727">
    <property type="entry name" value="chaperon_ArsD"/>
    <property type="match status" value="1"/>
</dbReference>
<proteinExistence type="predicted"/>
<keyword evidence="3" id="KW-1185">Reference proteome</keyword>
<protein>
    <submittedName>
        <fullName evidence="2">Arsenite efflux transporter metallochaperone ArsD</fullName>
    </submittedName>
</protein>
<dbReference type="Pfam" id="PF06953">
    <property type="entry name" value="ArsD"/>
    <property type="match status" value="1"/>
</dbReference>
<comment type="caution">
    <text evidence="2">The sequence shown here is derived from an EMBL/GenBank/DDBJ whole genome shotgun (WGS) entry which is preliminary data.</text>
</comment>
<feature type="compositionally biased region" description="Low complexity" evidence="1">
    <location>
        <begin position="102"/>
        <end position="133"/>
    </location>
</feature>
<reference evidence="2 3" key="1">
    <citation type="journal article" date="2022" name="Front. Microbiol.">
        <title>High genomic differentiation and limited gene flow indicate recent cryptic speciation within the genus Laspinema (cyanobacteria).</title>
        <authorList>
            <person name="Stanojkovic A."/>
            <person name="Skoupy S."/>
            <person name="Skaloud P."/>
            <person name="Dvorak P."/>
        </authorList>
    </citation>
    <scope>NUCLEOTIDE SEQUENCE [LARGE SCALE GENOMIC DNA]</scope>
    <source>
        <strain evidence="2 3">D2a</strain>
    </source>
</reference>
<evidence type="ECO:0000313" key="2">
    <source>
        <dbReference type="EMBL" id="MCT7967947.1"/>
    </source>
</evidence>
<dbReference type="InterPro" id="IPR010712">
    <property type="entry name" value="Arsenical-R_ArsD"/>
</dbReference>